<keyword evidence="2" id="KW-1185">Reference proteome</keyword>
<accession>A0ACC1KML2</accession>
<organism evidence="1 2">
    <name type="scientific">Coemansia linderi</name>
    <dbReference type="NCBI Taxonomy" id="2663919"/>
    <lineage>
        <taxon>Eukaryota</taxon>
        <taxon>Fungi</taxon>
        <taxon>Fungi incertae sedis</taxon>
        <taxon>Zoopagomycota</taxon>
        <taxon>Kickxellomycotina</taxon>
        <taxon>Kickxellomycetes</taxon>
        <taxon>Kickxellales</taxon>
        <taxon>Kickxellaceae</taxon>
        <taxon>Coemansia</taxon>
    </lineage>
</organism>
<dbReference type="EMBL" id="JANBUK010000061">
    <property type="protein sequence ID" value="KAJ2792050.1"/>
    <property type="molecule type" value="Genomic_DNA"/>
</dbReference>
<dbReference type="Proteomes" id="UP001140066">
    <property type="component" value="Unassembled WGS sequence"/>
</dbReference>
<reference evidence="1" key="1">
    <citation type="submission" date="2022-07" db="EMBL/GenBank/DDBJ databases">
        <title>Phylogenomic reconstructions and comparative analyses of Kickxellomycotina fungi.</title>
        <authorList>
            <person name="Reynolds N.K."/>
            <person name="Stajich J.E."/>
            <person name="Barry K."/>
            <person name="Grigoriev I.V."/>
            <person name="Crous P."/>
            <person name="Smith M.E."/>
        </authorList>
    </citation>
    <scope>NUCLEOTIDE SEQUENCE</scope>
    <source>
        <strain evidence="1">BCRC 34191</strain>
    </source>
</reference>
<gene>
    <name evidence="1" type="primary">SEC27</name>
    <name evidence="1" type="ORF">GGI18_000692</name>
</gene>
<name>A0ACC1KML2_9FUNG</name>
<proteinExistence type="predicted"/>
<comment type="caution">
    <text evidence="1">The sequence shown here is derived from an EMBL/GenBank/DDBJ whole genome shotgun (WGS) entry which is preliminary data.</text>
</comment>
<protein>
    <submittedName>
        <fullName evidence="1">Coatomer subunit beta</fullName>
    </submittedName>
</protein>
<evidence type="ECO:0000313" key="1">
    <source>
        <dbReference type="EMBL" id="KAJ2792050.1"/>
    </source>
</evidence>
<evidence type="ECO:0000313" key="2">
    <source>
        <dbReference type="Proteomes" id="UP001140066"/>
    </source>
</evidence>
<sequence length="1126" mass="124873">MRLDIKRKLSARTDRVKSVDMHPVEPWVLASLYSGQVHIWNYETQAQVKTFEVSDLPVRAAKFIARKNWIITGSDDMQLRVYNYNTHERVTAFDAHQDYIRCIAVHPTLPYVLTGSDDMSIKLWDWEKNWKCVQMFEGHTYFVMGLSINPKDTNTFASASLDKTIKVWSLGSPVPNYTIEGHAKGVNAVDYYHGSDKPYLASGADDFFGKVWDYQNNSCVQTLEGHSQNVVTVAFHPTLPIILTGSEDGTCRIWNSSTYRMESSLNYGMDRVWAIGYGHHSNTVAIGHEEGVVVLSLGRDDPAVSMDTSGRIIWSKHNEIRSANVKASMDSGLGDGERIMLSVKDLGSCEVYPYTLKHSPNGRFVVVCGDGEYIIYTALAWRNKSFGSGQEFVWAQNSNEYAVRESSSSIRIFKSFKEKARPATSALTTLGYAAEEIFGGCLLGVRGSGGTLTLYDWETEQIVRRIDVEAKSIYWSESGELFAVATEDSYFVLRLNRDAFAEYSQQNGGATGDEGVEDAIEFVTEIQESVKSGCWIGDCFIYTSTANRLNYLVGGQVFTISHFDTSMTMLGYVARDNRIYLADKEVGVVSYVLPLPVIEYQTAILRGDLDMAQGLLPSIPSDQRSKIAQFLEAEDMKELALEVTTDPEQRFDLAVQLNQLETAYALAEESDAEAKWRIVGDCALRTWNFDLAERCMVKAKDLSGLLLLYTSSGNATGMSKLAEMAEAAGANNIAFACYQSLKQDEKCLELLLRIDRIPEAALFARTYLPDKVASRLAARNMGTVVEDSVGPKCYGGTYTVTLIPGDGIGQETAAAVKSVFGAAKVPVEFEQFDLSGFTPENDKLMQEALASLRRNKVGLKGILYTPIRLGHSSFNVAMRKELDIYASVAHCKNIPGINARHKDVDFVIIRENTEGEYSGLEHQSFPGVVESLKIITRPKTERIARYAFDYALRHGRKRVTIVHKANIMKLADGLFLNTCRAVAKEYPTIQHNDMIVDNTAMQLVSKPQQFDVMVMPNLYGSIVSNIGAGLIGGPGIVPGANYGREFAIFEPGSRHVAKDIQGRNTANPSSLILSSVMMLRHLQLNEHADQIEKAVNKTLSVDGIRTPDLGGSQSTTDFTKAVIRNL</sequence>